<proteinExistence type="predicted"/>
<dbReference type="GeneID" id="140006878"/>
<keyword evidence="1" id="KW-1185">Reference proteome</keyword>
<name>A0ABM4UEG1_COFAR</name>
<gene>
    <name evidence="2" type="primary">LOC140006878</name>
</gene>
<protein>
    <submittedName>
        <fullName evidence="2">Uncharacterized protein</fullName>
    </submittedName>
</protein>
<dbReference type="Proteomes" id="UP001652660">
    <property type="component" value="Chromosome 5e"/>
</dbReference>
<dbReference type="RefSeq" id="XP_071905650.1">
    <property type="nucleotide sequence ID" value="XM_072049549.1"/>
</dbReference>
<sequence>MEESLWRQRSRVKWLALGDRNTKFFHSVVKQQCMQSVIHRIQKSDGEWVSEDELIGTKAVRYFSVLFSSADGPGMLDVPAVIPRLVSGEDNEILEAVPSLEEVRQTVCEMDASSAAGPDGFTGEFFSAAWEIMGGDVHKVVQSFFCGAELPRRITAISIVLIPKVQQPKDFSQYRPISLCNFGFRVPRGYPTITHLGYADDVLIFSGANTTSLKLVMKVLEDYEVVSGQLINKQKSCFLVHAALGRPRKLKIQQVTGFSSRPFPIKYLGYPLFYGWQKREYFAGLCQTVVSRVESWRNKLLSFGGRMVLLKHVLAALPVYLLIAAFPPKSVLKELERRFSNFLWGEADGDLEKDDSGAAYCGAAYWLD</sequence>
<evidence type="ECO:0000313" key="2">
    <source>
        <dbReference type="RefSeq" id="XP_071905650.1"/>
    </source>
</evidence>
<dbReference type="PANTHER" id="PTHR33116">
    <property type="entry name" value="REVERSE TRANSCRIPTASE ZINC-BINDING DOMAIN-CONTAINING PROTEIN-RELATED-RELATED"/>
    <property type="match status" value="1"/>
</dbReference>
<organism evidence="1 2">
    <name type="scientific">Coffea arabica</name>
    <name type="common">Arabian coffee</name>
    <dbReference type="NCBI Taxonomy" id="13443"/>
    <lineage>
        <taxon>Eukaryota</taxon>
        <taxon>Viridiplantae</taxon>
        <taxon>Streptophyta</taxon>
        <taxon>Embryophyta</taxon>
        <taxon>Tracheophyta</taxon>
        <taxon>Spermatophyta</taxon>
        <taxon>Magnoliopsida</taxon>
        <taxon>eudicotyledons</taxon>
        <taxon>Gunneridae</taxon>
        <taxon>Pentapetalae</taxon>
        <taxon>asterids</taxon>
        <taxon>lamiids</taxon>
        <taxon>Gentianales</taxon>
        <taxon>Rubiaceae</taxon>
        <taxon>Ixoroideae</taxon>
        <taxon>Gardenieae complex</taxon>
        <taxon>Bertiereae - Coffeeae clade</taxon>
        <taxon>Coffeeae</taxon>
        <taxon>Coffea</taxon>
    </lineage>
</organism>
<reference evidence="2" key="1">
    <citation type="submission" date="2025-08" db="UniProtKB">
        <authorList>
            <consortium name="RefSeq"/>
        </authorList>
    </citation>
    <scope>IDENTIFICATION</scope>
    <source>
        <tissue evidence="2">Leaves</tissue>
    </source>
</reference>
<dbReference type="PANTHER" id="PTHR33116:SF67">
    <property type="entry name" value="REVERSE TRANSCRIPTASE"/>
    <property type="match status" value="1"/>
</dbReference>
<evidence type="ECO:0000313" key="1">
    <source>
        <dbReference type="Proteomes" id="UP001652660"/>
    </source>
</evidence>
<accession>A0ABM4UEG1</accession>